<keyword evidence="4" id="KW-1185">Reference proteome</keyword>
<evidence type="ECO:0000313" key="3">
    <source>
        <dbReference type="EMBL" id="OKP13897.1"/>
    </source>
</evidence>
<dbReference type="GO" id="GO:0005737">
    <property type="term" value="C:cytoplasm"/>
    <property type="evidence" value="ECO:0007669"/>
    <property type="project" value="TreeGrafter"/>
</dbReference>
<dbReference type="PIRSF" id="PIRSF038896">
    <property type="entry name" value="NAPE-PLD"/>
    <property type="match status" value="1"/>
</dbReference>
<sequence length="394" mass="44061">MGSTTTGVLYALSVASAPARPAPEDASAKSHHAKSGFRNPWDSWKDINLKIPAEILMRRLTGKANVPNTTAPTVPVRKPEFLPSRETPNLRATWLGHACYYVEFPGGLRALFDPVLEERCGPYNMLGPKRFTDAPCKIKDIPMIDAVFISHNHYDHLSYPGVTEIAKRHPNCHFFVPLGVKAWFKRCGISQVTELDWWDERDITLSPTEEKEAAVEAVGDAASTAVGIKARIGFLPSQHVTARTPFDRHQTLWGSWTIESGGKHLYFTGDTGYRSIPELPEGEDENDPKYNFPVCPAFKQIGEFRGPFDLGLIPIGAYAPRHMFSSMHIDPHEAVHIFQETKCKTALGMHWGTWVLTEEDVLEPPEKLKTALKQFGLPEKGVFDVLDIGESREF</sequence>
<dbReference type="SUPFAM" id="SSF56281">
    <property type="entry name" value="Metallo-hydrolase/oxidoreductase"/>
    <property type="match status" value="1"/>
</dbReference>
<dbReference type="InterPro" id="IPR001279">
    <property type="entry name" value="Metallo-B-lactamas"/>
</dbReference>
<comment type="caution">
    <text evidence="3">The sequence shown here is derived from an EMBL/GenBank/DDBJ whole genome shotgun (WGS) entry which is preliminary data.</text>
</comment>
<dbReference type="Gene3D" id="3.60.15.10">
    <property type="entry name" value="Ribonuclease Z/Hydroxyacylglutathione hydrolase-like"/>
    <property type="match status" value="1"/>
</dbReference>
<dbReference type="PANTHER" id="PTHR15032">
    <property type="entry name" value="N-ACYL-PHOSPHATIDYLETHANOLAMINE-HYDROLYZING PHOSPHOLIPASE D"/>
    <property type="match status" value="1"/>
</dbReference>
<feature type="binding site" evidence="1">
    <location>
        <position position="328"/>
    </location>
    <ligand>
        <name>an N-acyl-1,2-diacyl-sn-glycero-3-phosphoethanolamine</name>
        <dbReference type="ChEBI" id="CHEBI:62537"/>
    </ligand>
</feature>
<dbReference type="AlphaFoldDB" id="A0A1Q5UN34"/>
<dbReference type="Proteomes" id="UP000186955">
    <property type="component" value="Unassembled WGS sequence"/>
</dbReference>
<feature type="binding site" evidence="1">
    <location>
        <position position="154"/>
    </location>
    <ligand>
        <name>an N-acyl-1,2-diacyl-sn-glycero-3-phosphoethanolamine</name>
        <dbReference type="ChEBI" id="CHEBI:62537"/>
    </ligand>
</feature>
<dbReference type="Pfam" id="PF12706">
    <property type="entry name" value="Lactamase_B_2"/>
    <property type="match status" value="1"/>
</dbReference>
<dbReference type="EMBL" id="MNBE01000123">
    <property type="protein sequence ID" value="OKP13897.1"/>
    <property type="molecule type" value="Genomic_DNA"/>
</dbReference>
<dbReference type="GO" id="GO:0070290">
    <property type="term" value="F:N-acylphosphatidylethanolamine-specific phospholipase D activity"/>
    <property type="evidence" value="ECO:0007669"/>
    <property type="project" value="InterPro"/>
</dbReference>
<dbReference type="STRING" id="1316194.A0A1Q5UN34"/>
<reference evidence="3 4" key="1">
    <citation type="submission" date="2016-10" db="EMBL/GenBank/DDBJ databases">
        <title>Genome sequence of the ascomycete fungus Penicillium subrubescens.</title>
        <authorList>
            <person name="De Vries R.P."/>
            <person name="Peng M."/>
            <person name="Dilokpimol A."/>
            <person name="Hilden K."/>
            <person name="Makela M.R."/>
            <person name="Grigoriev I."/>
            <person name="Riley R."/>
            <person name="Granchi Z."/>
        </authorList>
    </citation>
    <scope>NUCLEOTIDE SEQUENCE [LARGE SCALE GENOMIC DNA]</scope>
    <source>
        <strain evidence="3 4">CBS 132785</strain>
    </source>
</reference>
<dbReference type="PANTHER" id="PTHR15032:SF4">
    <property type="entry name" value="N-ACYL-PHOSPHATIDYLETHANOLAMINE-HYDROLYZING PHOSPHOLIPASE D"/>
    <property type="match status" value="1"/>
</dbReference>
<dbReference type="GO" id="GO:0008270">
    <property type="term" value="F:zinc ion binding"/>
    <property type="evidence" value="ECO:0007669"/>
    <property type="project" value="InterPro"/>
</dbReference>
<name>A0A1Q5UN34_9EURO</name>
<accession>A0A1Q5UN34</accession>
<dbReference type="InterPro" id="IPR036866">
    <property type="entry name" value="RibonucZ/Hydroxyglut_hydro"/>
</dbReference>
<dbReference type="GO" id="GO:0070292">
    <property type="term" value="P:N-acylphosphatidylethanolamine metabolic process"/>
    <property type="evidence" value="ECO:0007669"/>
    <property type="project" value="TreeGrafter"/>
</dbReference>
<dbReference type="InterPro" id="IPR024884">
    <property type="entry name" value="NAPE-PLD"/>
</dbReference>
<feature type="domain" description="Metallo-beta-lactamase" evidence="2">
    <location>
        <begin position="110"/>
        <end position="351"/>
    </location>
</feature>
<evidence type="ECO:0000313" key="4">
    <source>
        <dbReference type="Proteomes" id="UP000186955"/>
    </source>
</evidence>
<dbReference type="FunFam" id="3.60.15.10:FF:000048">
    <property type="entry name" value="Zn-dependent hydrolase/oxidoreductase family protein, putative"/>
    <property type="match status" value="1"/>
</dbReference>
<evidence type="ECO:0000256" key="1">
    <source>
        <dbReference type="PIRSR" id="PIRSR038896-50"/>
    </source>
</evidence>
<organism evidence="3 4">
    <name type="scientific">Penicillium subrubescens</name>
    <dbReference type="NCBI Taxonomy" id="1316194"/>
    <lineage>
        <taxon>Eukaryota</taxon>
        <taxon>Fungi</taxon>
        <taxon>Dikarya</taxon>
        <taxon>Ascomycota</taxon>
        <taxon>Pezizomycotina</taxon>
        <taxon>Eurotiomycetes</taxon>
        <taxon>Eurotiomycetidae</taxon>
        <taxon>Eurotiales</taxon>
        <taxon>Aspergillaceae</taxon>
        <taxon>Penicillium</taxon>
    </lineage>
</organism>
<proteinExistence type="predicted"/>
<dbReference type="GO" id="GO:0070291">
    <property type="term" value="P:N-acylethanolamine metabolic process"/>
    <property type="evidence" value="ECO:0007669"/>
    <property type="project" value="TreeGrafter"/>
</dbReference>
<evidence type="ECO:0000259" key="2">
    <source>
        <dbReference type="Pfam" id="PF12706"/>
    </source>
</evidence>
<protein>
    <submittedName>
        <fullName evidence="3">N-acyl-phosphatidylethanolamine-hydrolyzing phospholipase D</fullName>
    </submittedName>
</protein>
<gene>
    <name evidence="3" type="ORF">PENSUB_472</name>
</gene>